<dbReference type="PANTHER" id="PTHR43363:SF1">
    <property type="entry name" value="HYPOXANTHINE-GUANINE PHOSPHORIBOSYLTRANSFERASE"/>
    <property type="match status" value="1"/>
</dbReference>
<dbReference type="Pfam" id="PF04716">
    <property type="entry name" value="ETC_C1_NDUFA5"/>
    <property type="match status" value="1"/>
</dbReference>
<dbReference type="Gene3D" id="3.40.50.2020">
    <property type="match status" value="2"/>
</dbReference>
<evidence type="ECO:0000256" key="1">
    <source>
        <dbReference type="ARBA" id="ARBA00022676"/>
    </source>
</evidence>
<feature type="compositionally biased region" description="Pro residues" evidence="3">
    <location>
        <begin position="167"/>
        <end position="180"/>
    </location>
</feature>
<organism evidence="4 5">
    <name type="scientific">Tetradesmus obliquus</name>
    <name type="common">Green alga</name>
    <name type="synonym">Acutodesmus obliquus</name>
    <dbReference type="NCBI Taxonomy" id="3088"/>
    <lineage>
        <taxon>Eukaryota</taxon>
        <taxon>Viridiplantae</taxon>
        <taxon>Chlorophyta</taxon>
        <taxon>core chlorophytes</taxon>
        <taxon>Chlorophyceae</taxon>
        <taxon>CS clade</taxon>
        <taxon>Sphaeropleales</taxon>
        <taxon>Scenedesmaceae</taxon>
        <taxon>Tetradesmus</taxon>
    </lineage>
</organism>
<dbReference type="InterPro" id="IPR029057">
    <property type="entry name" value="PRTase-like"/>
</dbReference>
<evidence type="ECO:0000256" key="2">
    <source>
        <dbReference type="ARBA" id="ARBA00022679"/>
    </source>
</evidence>
<dbReference type="SUPFAM" id="SSF53271">
    <property type="entry name" value="PRTase-like"/>
    <property type="match status" value="1"/>
</dbReference>
<sequence>MAEPQRLYFSYNQIHETIRATVVEKKLFEDFKPTLIISIGGGGFIPARILRTFLKQEHGKTIPIQAIGLTLYEHEDCCDPLDRPVRKTQWLTYSHVHGTHEAAVSLQGHTILIVDEVDDTRKTLAYAVEELQKDIQVEKAAWLAQQQQQQQQRSQQGCVTPVSLPGTPSPVSPEVSPPGSPMAADEDNCQQQQQQQQVPATPCVAAAAAAAEWQEPRIGVFVVHNKLKPKKAQLPAALMYSSYFTGGDINDLWVIYPWDAPDIWDHTEKAHSPGSATAAMVSSTPSEAAGPSMQRGYADLNLSDPQILKKFMGVEEHLGVYADSRSTLSGMLNELLESLKQLPDSSDYRRAVEATVQYRLKVLEQNDSNLAVEEVLDAHMEELILETKEELGLVPLMTTWKPWTVPEDYEVPVVDYTSADAILNAPPAPK</sequence>
<dbReference type="PANTHER" id="PTHR43363">
    <property type="entry name" value="HYPOXANTHINE PHOSPHORIBOSYLTRANSFERASE"/>
    <property type="match status" value="1"/>
</dbReference>
<keyword evidence="5" id="KW-1185">Reference proteome</keyword>
<accession>A0ABY8UNK8</accession>
<feature type="region of interest" description="Disordered" evidence="3">
    <location>
        <begin position="275"/>
        <end position="295"/>
    </location>
</feature>
<protein>
    <recommendedName>
        <fullName evidence="6">Phosphoribosyltransferase domain-containing protein</fullName>
    </recommendedName>
</protein>
<evidence type="ECO:0000256" key="3">
    <source>
        <dbReference type="SAM" id="MobiDB-lite"/>
    </source>
</evidence>
<dbReference type="InterPro" id="IPR006806">
    <property type="entry name" value="NDUFA5"/>
</dbReference>
<reference evidence="4 5" key="1">
    <citation type="submission" date="2023-05" db="EMBL/GenBank/DDBJ databases">
        <title>A 100% complete, gapless, phased diploid assembly of the Scenedesmus obliquus UTEX 3031 genome.</title>
        <authorList>
            <person name="Biondi T.C."/>
            <person name="Hanschen E.R."/>
            <person name="Kwon T."/>
            <person name="Eng W."/>
            <person name="Kruse C.P.S."/>
            <person name="Koehler S.I."/>
            <person name="Kunde Y."/>
            <person name="Gleasner C.D."/>
            <person name="You Mak K.T."/>
            <person name="Polle J."/>
            <person name="Hovde B.T."/>
            <person name="Starkenburg S.R."/>
        </authorList>
    </citation>
    <scope>NUCLEOTIDE SEQUENCE [LARGE SCALE GENOMIC DNA]</scope>
    <source>
        <strain evidence="4 5">DOE0152z</strain>
    </source>
</reference>
<dbReference type="EMBL" id="CP126222">
    <property type="protein sequence ID" value="WIA23021.1"/>
    <property type="molecule type" value="Genomic_DNA"/>
</dbReference>
<evidence type="ECO:0000313" key="4">
    <source>
        <dbReference type="EMBL" id="WIA23021.1"/>
    </source>
</evidence>
<gene>
    <name evidence="4" type="ORF">OEZ85_001371</name>
</gene>
<feature type="region of interest" description="Disordered" evidence="3">
    <location>
        <begin position="154"/>
        <end position="196"/>
    </location>
</feature>
<keyword evidence="2" id="KW-0808">Transferase</keyword>
<dbReference type="Proteomes" id="UP001244341">
    <property type="component" value="Chromosome 15b"/>
</dbReference>
<evidence type="ECO:0000313" key="5">
    <source>
        <dbReference type="Proteomes" id="UP001244341"/>
    </source>
</evidence>
<proteinExistence type="predicted"/>
<name>A0ABY8UNK8_TETOB</name>
<keyword evidence="1" id="KW-0328">Glycosyltransferase</keyword>
<evidence type="ECO:0008006" key="6">
    <source>
        <dbReference type="Google" id="ProtNLM"/>
    </source>
</evidence>